<reference evidence="2 5" key="2">
    <citation type="submission" date="2020-07" db="EMBL/GenBank/DDBJ databases">
        <title>Sequencing the genomes of 1000 actinobacteria strains.</title>
        <authorList>
            <person name="Klenk H.-P."/>
        </authorList>
    </citation>
    <scope>NUCLEOTIDE SEQUENCE [LARGE SCALE GENOMIC DNA]</scope>
    <source>
        <strain evidence="2 5">DSM 23870</strain>
    </source>
</reference>
<dbReference type="RefSeq" id="WP_129172596.1">
    <property type="nucleotide sequence ID" value="NZ_JACCBI010000001.1"/>
</dbReference>
<gene>
    <name evidence="2" type="ORF">BJ972_001963</name>
    <name evidence="3" type="ORF">ESP50_03925</name>
</gene>
<feature type="transmembrane region" description="Helical" evidence="1">
    <location>
        <begin position="68"/>
        <end position="88"/>
    </location>
</feature>
<evidence type="ECO:0000313" key="4">
    <source>
        <dbReference type="Proteomes" id="UP000292686"/>
    </source>
</evidence>
<comment type="caution">
    <text evidence="3">The sequence shown here is derived from an EMBL/GenBank/DDBJ whole genome shotgun (WGS) entry which is preliminary data.</text>
</comment>
<dbReference type="OrthoDB" id="4792862at2"/>
<evidence type="ECO:0000313" key="2">
    <source>
        <dbReference type="EMBL" id="NYD67444.1"/>
    </source>
</evidence>
<organism evidence="3 4">
    <name type="scientific">Agromyces atrinae</name>
    <dbReference type="NCBI Taxonomy" id="592376"/>
    <lineage>
        <taxon>Bacteria</taxon>
        <taxon>Bacillati</taxon>
        <taxon>Actinomycetota</taxon>
        <taxon>Actinomycetes</taxon>
        <taxon>Micrococcales</taxon>
        <taxon>Microbacteriaceae</taxon>
        <taxon>Agromyces</taxon>
    </lineage>
</organism>
<proteinExistence type="predicted"/>
<keyword evidence="1" id="KW-0472">Membrane</keyword>
<evidence type="ECO:0000256" key="1">
    <source>
        <dbReference type="SAM" id="Phobius"/>
    </source>
</evidence>
<dbReference type="EMBL" id="JACCBI010000001">
    <property type="protein sequence ID" value="NYD67444.1"/>
    <property type="molecule type" value="Genomic_DNA"/>
</dbReference>
<keyword evidence="1" id="KW-1133">Transmembrane helix</keyword>
<accession>A0A4Q2MDW1</accession>
<dbReference type="Proteomes" id="UP000292686">
    <property type="component" value="Unassembled WGS sequence"/>
</dbReference>
<evidence type="ECO:0000313" key="5">
    <source>
        <dbReference type="Proteomes" id="UP000581087"/>
    </source>
</evidence>
<dbReference type="EMBL" id="SDPM01000001">
    <property type="protein sequence ID" value="RXZ88331.1"/>
    <property type="molecule type" value="Genomic_DNA"/>
</dbReference>
<keyword evidence="1" id="KW-0812">Transmembrane</keyword>
<dbReference type="Proteomes" id="UP000581087">
    <property type="component" value="Unassembled WGS sequence"/>
</dbReference>
<evidence type="ECO:0000313" key="3">
    <source>
        <dbReference type="EMBL" id="RXZ88331.1"/>
    </source>
</evidence>
<protein>
    <submittedName>
        <fullName evidence="3">Uncharacterized protein</fullName>
    </submittedName>
</protein>
<sequence length="199" mass="21725">MTRAKFTDIPWAAWVMSRAFAKNRTLAVLAWPTALLTLLPYALRRTVHLSDDRTGMVIVARWRLVLDFALTFAIMIPLYAVIIVLAIAASSITVFGFLGVFAVVSVFFAIGIVTLTGRTSAFTFPVGSETPRTGPLWQVAGLAQLPGTRLSALMIARRVIRSLPPGSVVATVAASEELLDAYVRWGFTRGQSRRAFLVV</sequence>
<dbReference type="AlphaFoldDB" id="A0A4Q2MDW1"/>
<keyword evidence="4" id="KW-1185">Reference proteome</keyword>
<feature type="transmembrane region" description="Helical" evidence="1">
    <location>
        <begin position="95"/>
        <end position="116"/>
    </location>
</feature>
<name>A0A4Q2MDW1_9MICO</name>
<reference evidence="3 4" key="1">
    <citation type="submission" date="2019-01" db="EMBL/GenBank/DDBJ databases">
        <title>Agromyces.</title>
        <authorList>
            <person name="Li J."/>
        </authorList>
    </citation>
    <scope>NUCLEOTIDE SEQUENCE [LARGE SCALE GENOMIC DNA]</scope>
    <source>
        <strain evidence="3 4">DSM 23870</strain>
    </source>
</reference>